<dbReference type="PANTHER" id="PTHR11559">
    <property type="entry name" value="CARBOXYLESTERASE"/>
    <property type="match status" value="1"/>
</dbReference>
<evidence type="ECO:0000256" key="2">
    <source>
        <dbReference type="ARBA" id="ARBA00022801"/>
    </source>
</evidence>
<dbReference type="EC" id="3.1.1.-" evidence="4"/>
<dbReference type="EMBL" id="JACAGC010000022">
    <property type="protein sequence ID" value="KAF6287740.1"/>
    <property type="molecule type" value="Genomic_DNA"/>
</dbReference>
<keyword evidence="2 4" id="KW-0378">Hydrolase</keyword>
<reference evidence="6 7" key="1">
    <citation type="journal article" date="2020" name="Nature">
        <title>Six reference-quality genomes reveal evolution of bat adaptations.</title>
        <authorList>
            <person name="Jebb D."/>
            <person name="Huang Z."/>
            <person name="Pippel M."/>
            <person name="Hughes G.M."/>
            <person name="Lavrichenko K."/>
            <person name="Devanna P."/>
            <person name="Winkler S."/>
            <person name="Jermiin L.S."/>
            <person name="Skirmuntt E.C."/>
            <person name="Katzourakis A."/>
            <person name="Burkitt-Gray L."/>
            <person name="Ray D.A."/>
            <person name="Sullivan K.A.M."/>
            <person name="Roscito J.G."/>
            <person name="Kirilenko B.M."/>
            <person name="Davalos L.M."/>
            <person name="Corthals A.P."/>
            <person name="Power M.L."/>
            <person name="Jones G."/>
            <person name="Ransome R.D."/>
            <person name="Dechmann D.K.N."/>
            <person name="Locatelli A.G."/>
            <person name="Puechmaille S.J."/>
            <person name="Fedrigo O."/>
            <person name="Jarvis E.D."/>
            <person name="Hiller M."/>
            <person name="Vernes S.C."/>
            <person name="Myers E.W."/>
            <person name="Teeling E.C."/>
        </authorList>
    </citation>
    <scope>NUCLEOTIDE SEQUENCE [LARGE SCALE GENOMIC DNA]</scope>
    <source>
        <strain evidence="6">MRhiFer1</strain>
        <tissue evidence="6">Lung</tissue>
    </source>
</reference>
<dbReference type="InterPro" id="IPR029058">
    <property type="entry name" value="AB_hydrolase_fold"/>
</dbReference>
<organism evidence="6 7">
    <name type="scientific">Rhinolophus ferrumequinum</name>
    <name type="common">Greater horseshoe bat</name>
    <dbReference type="NCBI Taxonomy" id="59479"/>
    <lineage>
        <taxon>Eukaryota</taxon>
        <taxon>Metazoa</taxon>
        <taxon>Chordata</taxon>
        <taxon>Craniata</taxon>
        <taxon>Vertebrata</taxon>
        <taxon>Euteleostomi</taxon>
        <taxon>Mammalia</taxon>
        <taxon>Eutheria</taxon>
        <taxon>Laurasiatheria</taxon>
        <taxon>Chiroptera</taxon>
        <taxon>Yinpterochiroptera</taxon>
        <taxon>Rhinolophoidea</taxon>
        <taxon>Rhinolophidae</taxon>
        <taxon>Rhinolophinae</taxon>
        <taxon>Rhinolophus</taxon>
    </lineage>
</organism>
<gene>
    <name evidence="6" type="ORF">mRhiFer1_002725</name>
</gene>
<dbReference type="CDD" id="cd00312">
    <property type="entry name" value="Esterase_lipase"/>
    <property type="match status" value="1"/>
</dbReference>
<dbReference type="FunFam" id="3.40.50.1820:FF:000011">
    <property type="entry name" value="Carboxylic ester hydrolase"/>
    <property type="match status" value="1"/>
</dbReference>
<dbReference type="InterPro" id="IPR002018">
    <property type="entry name" value="CarbesteraseB"/>
</dbReference>
<dbReference type="InterPro" id="IPR019826">
    <property type="entry name" value="Carboxylesterase_B_AS"/>
</dbReference>
<protein>
    <recommendedName>
        <fullName evidence="4">Carboxylic ester hydrolase</fullName>
        <ecNumber evidence="4">3.1.1.-</ecNumber>
    </recommendedName>
</protein>
<dbReference type="AlphaFoldDB" id="A0A7J7SH93"/>
<dbReference type="SUPFAM" id="SSF53474">
    <property type="entry name" value="alpha/beta-Hydrolases"/>
    <property type="match status" value="1"/>
</dbReference>
<evidence type="ECO:0000259" key="5">
    <source>
        <dbReference type="Pfam" id="PF00135"/>
    </source>
</evidence>
<accession>A0A7J7SH93</accession>
<comment type="caution">
    <text evidence="6">The sequence shown here is derived from an EMBL/GenBank/DDBJ whole genome shotgun (WGS) entry which is preliminary data.</text>
</comment>
<dbReference type="InterPro" id="IPR050309">
    <property type="entry name" value="Type-B_Carboxylest/Lipase"/>
</dbReference>
<proteinExistence type="inferred from homology"/>
<dbReference type="InterPro" id="IPR019819">
    <property type="entry name" value="Carboxylesterase_B_CS"/>
</dbReference>
<dbReference type="Gene3D" id="3.40.50.1820">
    <property type="entry name" value="alpha/beta hydrolase"/>
    <property type="match status" value="1"/>
</dbReference>
<keyword evidence="3" id="KW-1015">Disulfide bond</keyword>
<feature type="chain" id="PRO_5029940919" description="Carboxylic ester hydrolase" evidence="4">
    <location>
        <begin position="19"/>
        <end position="565"/>
    </location>
</feature>
<sequence>MWLFALGLISLAASTVWGHPPSSPVVDTVQGKVLGKYVSLEGFAQPVAVFLGVPFAKPPLGSLRFAPPQPAEPWLFVKNTTSYPPMCSQDAVASQVISELFTNTKENIPFKISEDCLYLNIYTPADLTKKSRLPVMVWIHGGGLIVGGASTYDGRALAAHENVVVVTIQYRLGIWGFFSTGDEHSRGNWGHLDQLAALRWVQDNIANFGGSPDSVTIFGESAGGESVSVLVLSPLAKNLFHRAISQSGVALTDALVTEDIKATAQQIASFAGCKTTTSAVIVHCLRQKSEDELLETSLKLKFFTLDLHGDPRESQPFLPTVVDGLLLPKMPKEILAEKDFNHVPYIIGVNKQEFGWLLPVMMGYPLSEGKLDQKTATSLLWKSYPITNIPEELTPLATERYLGGTDDPVKKKDLFLDLIGDVVFVVPSVTVARGHRDAGNPTYMYEFQYHPSFSSDMKPKTVIGDHGDEIFSVFGAPFLKEAVSEEETQLSKMMMKFWANFARNGNPNGEGLPHWPEYDQKEMYLQIGVTTQAAQKLKDKEVAFWTELLTKETAKKSPQTEHVEL</sequence>
<evidence type="ECO:0000256" key="4">
    <source>
        <dbReference type="RuleBase" id="RU361235"/>
    </source>
</evidence>
<feature type="signal peptide" evidence="4">
    <location>
        <begin position="1"/>
        <end position="18"/>
    </location>
</feature>
<evidence type="ECO:0000256" key="1">
    <source>
        <dbReference type="ARBA" id="ARBA00005964"/>
    </source>
</evidence>
<dbReference type="OrthoDB" id="3200163at2759"/>
<dbReference type="Proteomes" id="UP000585614">
    <property type="component" value="Unassembled WGS sequence"/>
</dbReference>
<keyword evidence="4" id="KW-0732">Signal</keyword>
<feature type="domain" description="Carboxylesterase type B" evidence="5">
    <location>
        <begin position="23"/>
        <end position="545"/>
    </location>
</feature>
<evidence type="ECO:0000256" key="3">
    <source>
        <dbReference type="ARBA" id="ARBA00023157"/>
    </source>
</evidence>
<evidence type="ECO:0000313" key="7">
    <source>
        <dbReference type="Proteomes" id="UP000585614"/>
    </source>
</evidence>
<dbReference type="GO" id="GO:0016787">
    <property type="term" value="F:hydrolase activity"/>
    <property type="evidence" value="ECO:0007669"/>
    <property type="project" value="UniProtKB-KW"/>
</dbReference>
<name>A0A7J7SH93_RHIFE</name>
<evidence type="ECO:0000313" key="6">
    <source>
        <dbReference type="EMBL" id="KAF6287740.1"/>
    </source>
</evidence>
<dbReference type="Pfam" id="PF00135">
    <property type="entry name" value="COesterase"/>
    <property type="match status" value="1"/>
</dbReference>
<comment type="similarity">
    <text evidence="1 4">Belongs to the type-B carboxylesterase/lipase family.</text>
</comment>
<dbReference type="PROSITE" id="PS00122">
    <property type="entry name" value="CARBOXYLESTERASE_B_1"/>
    <property type="match status" value="1"/>
</dbReference>
<dbReference type="PROSITE" id="PS00941">
    <property type="entry name" value="CARBOXYLESTERASE_B_2"/>
    <property type="match status" value="1"/>
</dbReference>